<proteinExistence type="predicted"/>
<dbReference type="AlphaFoldDB" id="A0AAE3EJE2"/>
<organism evidence="1 2">
    <name type="scientific">Teretinema zuelzerae</name>
    <dbReference type="NCBI Taxonomy" id="156"/>
    <lineage>
        <taxon>Bacteria</taxon>
        <taxon>Pseudomonadati</taxon>
        <taxon>Spirochaetota</taxon>
        <taxon>Spirochaetia</taxon>
        <taxon>Spirochaetales</taxon>
        <taxon>Treponemataceae</taxon>
        <taxon>Teretinema</taxon>
    </lineage>
</organism>
<comment type="caution">
    <text evidence="1">The sequence shown here is derived from an EMBL/GenBank/DDBJ whole genome shotgun (WGS) entry which is preliminary data.</text>
</comment>
<reference evidence="1" key="1">
    <citation type="submission" date="2021-08" db="EMBL/GenBank/DDBJ databases">
        <title>Comparative analyses of Brucepasteria parasyntrophica and Teretinema zuelzerae.</title>
        <authorList>
            <person name="Song Y."/>
            <person name="Brune A."/>
        </authorList>
    </citation>
    <scope>NUCLEOTIDE SEQUENCE</scope>
    <source>
        <strain evidence="1">DSM 1903</strain>
    </source>
</reference>
<protein>
    <submittedName>
        <fullName evidence="1">Uncharacterized protein</fullName>
    </submittedName>
</protein>
<evidence type="ECO:0000313" key="2">
    <source>
        <dbReference type="Proteomes" id="UP001198163"/>
    </source>
</evidence>
<dbReference type="RefSeq" id="WP_230758531.1">
    <property type="nucleotide sequence ID" value="NZ_JAINWA010000003.1"/>
</dbReference>
<gene>
    <name evidence="1" type="ORF">K7J14_15500</name>
</gene>
<dbReference type="Proteomes" id="UP001198163">
    <property type="component" value="Unassembled WGS sequence"/>
</dbReference>
<accession>A0AAE3EJE2</accession>
<sequence>MKDINESLLKTNYPISRIQQLFATLISNREKNELFELSDIMTNALKHVNDTLYNQIKKNYNMEYSGDHNTYVIIYSVLVIMAVNNPKNISDQVIMYI</sequence>
<name>A0AAE3EJE2_9SPIR</name>
<keyword evidence="2" id="KW-1185">Reference proteome</keyword>
<evidence type="ECO:0000313" key="1">
    <source>
        <dbReference type="EMBL" id="MCD1656105.1"/>
    </source>
</evidence>
<dbReference type="EMBL" id="JAINWA010000003">
    <property type="protein sequence ID" value="MCD1656105.1"/>
    <property type="molecule type" value="Genomic_DNA"/>
</dbReference>